<accession>A0AAV2C2I8</accession>
<dbReference type="EMBL" id="CAXIEN010000933">
    <property type="protein sequence ID" value="CAL1301894.1"/>
    <property type="molecule type" value="Genomic_DNA"/>
</dbReference>
<keyword evidence="2" id="KW-1185">Reference proteome</keyword>
<dbReference type="Proteomes" id="UP001497382">
    <property type="component" value="Unassembled WGS sequence"/>
</dbReference>
<evidence type="ECO:0000313" key="2">
    <source>
        <dbReference type="Proteomes" id="UP001497382"/>
    </source>
</evidence>
<organism evidence="1 2">
    <name type="scientific">Larinioides sclopetarius</name>
    <dbReference type="NCBI Taxonomy" id="280406"/>
    <lineage>
        <taxon>Eukaryota</taxon>
        <taxon>Metazoa</taxon>
        <taxon>Ecdysozoa</taxon>
        <taxon>Arthropoda</taxon>
        <taxon>Chelicerata</taxon>
        <taxon>Arachnida</taxon>
        <taxon>Araneae</taxon>
        <taxon>Araneomorphae</taxon>
        <taxon>Entelegynae</taxon>
        <taxon>Araneoidea</taxon>
        <taxon>Araneidae</taxon>
        <taxon>Larinioides</taxon>
    </lineage>
</organism>
<proteinExistence type="predicted"/>
<name>A0AAV2C2I8_9ARAC</name>
<feature type="non-terminal residue" evidence="1">
    <location>
        <position position="71"/>
    </location>
</feature>
<protein>
    <submittedName>
        <fullName evidence="1">Uncharacterized protein</fullName>
    </submittedName>
</protein>
<comment type="caution">
    <text evidence="1">The sequence shown here is derived from an EMBL/GenBank/DDBJ whole genome shotgun (WGS) entry which is preliminary data.</text>
</comment>
<evidence type="ECO:0000313" key="1">
    <source>
        <dbReference type="EMBL" id="CAL1301894.1"/>
    </source>
</evidence>
<feature type="non-terminal residue" evidence="1">
    <location>
        <position position="1"/>
    </location>
</feature>
<reference evidence="1 2" key="1">
    <citation type="submission" date="2024-04" db="EMBL/GenBank/DDBJ databases">
        <authorList>
            <person name="Rising A."/>
            <person name="Reimegard J."/>
            <person name="Sonavane S."/>
            <person name="Akerstrom W."/>
            <person name="Nylinder S."/>
            <person name="Hedman E."/>
            <person name="Kallberg Y."/>
        </authorList>
    </citation>
    <scope>NUCLEOTIDE SEQUENCE [LARGE SCALE GENOMIC DNA]</scope>
</reference>
<dbReference type="Gene3D" id="3.40.190.10">
    <property type="entry name" value="Periplasmic binding protein-like II"/>
    <property type="match status" value="1"/>
</dbReference>
<dbReference type="AlphaFoldDB" id="A0AAV2C2I8"/>
<sequence>SAFSANKLKPRVSNIEELLKERSLGIGTFKNSYPMAFFKRLANTNYESLWHRMEHNMVGPPSKGDIPYWLD</sequence>
<gene>
    <name evidence="1" type="ORF">LARSCL_LOCUS22764</name>
</gene>